<evidence type="ECO:0000313" key="7">
    <source>
        <dbReference type="EMBL" id="GAA4601965.1"/>
    </source>
</evidence>
<feature type="transmembrane region" description="Helical" evidence="6">
    <location>
        <begin position="52"/>
        <end position="69"/>
    </location>
</feature>
<sequence>MGGHLHHAGHTTPGMLIALAPVLAAAAYLWLVARARDRSPGGGRHHLRTASFLCGCALLTVALLPPVAAHGDFRHHMLQHMIIGMYAPLALVLGAPLTALLRALPGGHARRVTHLLHARPARVLAHPVTALILGTGSLGVLYFTPLYDAIAARPAAHWLLHAHFLASGYLFAWVVAGPDPAPARPGVRARLVLLGVAVAAHATVAQLLYGGFLVHVHAPIPQLRDAAMIMYYGGDVAELLLAAALVATWRPEHSRLRVVRLGESR</sequence>
<keyword evidence="3 6" id="KW-0812">Transmembrane</keyword>
<feature type="transmembrane region" description="Helical" evidence="6">
    <location>
        <begin position="81"/>
        <end position="104"/>
    </location>
</feature>
<proteinExistence type="predicted"/>
<comment type="caution">
    <text evidence="7">The sequence shown here is derived from an EMBL/GenBank/DDBJ whole genome shotgun (WGS) entry which is preliminary data.</text>
</comment>
<keyword evidence="4 6" id="KW-1133">Transmembrane helix</keyword>
<feature type="transmembrane region" description="Helical" evidence="6">
    <location>
        <begin position="155"/>
        <end position="177"/>
    </location>
</feature>
<evidence type="ECO:0000256" key="1">
    <source>
        <dbReference type="ARBA" id="ARBA00004651"/>
    </source>
</evidence>
<evidence type="ECO:0000256" key="4">
    <source>
        <dbReference type="ARBA" id="ARBA00022989"/>
    </source>
</evidence>
<dbReference type="Pfam" id="PF09678">
    <property type="entry name" value="Caa3_CtaG"/>
    <property type="match status" value="1"/>
</dbReference>
<dbReference type="Proteomes" id="UP001500212">
    <property type="component" value="Unassembled WGS sequence"/>
</dbReference>
<dbReference type="InterPro" id="IPR019108">
    <property type="entry name" value="Caa3_assmbl_CtaG-rel"/>
</dbReference>
<protein>
    <recommendedName>
        <fullName evidence="9">Cytochrome c oxidase assembly protein</fullName>
    </recommendedName>
</protein>
<evidence type="ECO:0000256" key="5">
    <source>
        <dbReference type="ARBA" id="ARBA00023136"/>
    </source>
</evidence>
<dbReference type="EMBL" id="BAABHJ010000002">
    <property type="protein sequence ID" value="GAA4601965.1"/>
    <property type="molecule type" value="Genomic_DNA"/>
</dbReference>
<reference evidence="8" key="1">
    <citation type="journal article" date="2019" name="Int. J. Syst. Evol. Microbiol.">
        <title>The Global Catalogue of Microorganisms (GCM) 10K type strain sequencing project: providing services to taxonomists for standard genome sequencing and annotation.</title>
        <authorList>
            <consortium name="The Broad Institute Genomics Platform"/>
            <consortium name="The Broad Institute Genome Sequencing Center for Infectious Disease"/>
            <person name="Wu L."/>
            <person name="Ma J."/>
        </authorList>
    </citation>
    <scope>NUCLEOTIDE SEQUENCE [LARGE SCALE GENOMIC DNA]</scope>
    <source>
        <strain evidence="8">JCM 17938</strain>
    </source>
</reference>
<evidence type="ECO:0000256" key="2">
    <source>
        <dbReference type="ARBA" id="ARBA00022475"/>
    </source>
</evidence>
<feature type="transmembrane region" description="Helical" evidence="6">
    <location>
        <begin position="12"/>
        <end position="31"/>
    </location>
</feature>
<feature type="transmembrane region" description="Helical" evidence="6">
    <location>
        <begin position="124"/>
        <end position="143"/>
    </location>
</feature>
<keyword evidence="2" id="KW-1003">Cell membrane</keyword>
<evidence type="ECO:0008006" key="9">
    <source>
        <dbReference type="Google" id="ProtNLM"/>
    </source>
</evidence>
<evidence type="ECO:0000313" key="8">
    <source>
        <dbReference type="Proteomes" id="UP001500212"/>
    </source>
</evidence>
<dbReference type="RefSeq" id="WP_345347662.1">
    <property type="nucleotide sequence ID" value="NZ_BAABHJ010000002.1"/>
</dbReference>
<evidence type="ECO:0000256" key="6">
    <source>
        <dbReference type="SAM" id="Phobius"/>
    </source>
</evidence>
<accession>A0ABP8TCG4</accession>
<organism evidence="7 8">
    <name type="scientific">Actinoallomurus liliacearum</name>
    <dbReference type="NCBI Taxonomy" id="1080073"/>
    <lineage>
        <taxon>Bacteria</taxon>
        <taxon>Bacillati</taxon>
        <taxon>Actinomycetota</taxon>
        <taxon>Actinomycetes</taxon>
        <taxon>Streptosporangiales</taxon>
        <taxon>Thermomonosporaceae</taxon>
        <taxon>Actinoallomurus</taxon>
    </lineage>
</organism>
<name>A0ABP8TCG4_9ACTN</name>
<evidence type="ECO:0000256" key="3">
    <source>
        <dbReference type="ARBA" id="ARBA00022692"/>
    </source>
</evidence>
<comment type="subcellular location">
    <subcellularLocation>
        <location evidence="1">Cell membrane</location>
        <topology evidence="1">Multi-pass membrane protein</topology>
    </subcellularLocation>
</comment>
<keyword evidence="8" id="KW-1185">Reference proteome</keyword>
<feature type="transmembrane region" description="Helical" evidence="6">
    <location>
        <begin position="229"/>
        <end position="249"/>
    </location>
</feature>
<feature type="transmembrane region" description="Helical" evidence="6">
    <location>
        <begin position="189"/>
        <end position="209"/>
    </location>
</feature>
<keyword evidence="5 6" id="KW-0472">Membrane</keyword>
<gene>
    <name evidence="7" type="ORF">GCM10023195_05550</name>
</gene>